<organism evidence="2 3">
    <name type="scientific">Flavobacterium cupreum</name>
    <dbReference type="NCBI Taxonomy" id="2133766"/>
    <lineage>
        <taxon>Bacteria</taxon>
        <taxon>Pseudomonadati</taxon>
        <taxon>Bacteroidota</taxon>
        <taxon>Flavobacteriia</taxon>
        <taxon>Flavobacteriales</taxon>
        <taxon>Flavobacteriaceae</taxon>
        <taxon>Flavobacterium</taxon>
    </lineage>
</organism>
<dbReference type="RefSeq" id="WP_127336742.1">
    <property type="nucleotide sequence ID" value="NZ_QWDM01000001.1"/>
</dbReference>
<feature type="chain" id="PRO_5019089325" evidence="1">
    <location>
        <begin position="24"/>
        <end position="122"/>
    </location>
</feature>
<name>A0A434ADH7_9FLAO</name>
<keyword evidence="1" id="KW-0732">Signal</keyword>
<comment type="caution">
    <text evidence="2">The sequence shown here is derived from an EMBL/GenBank/DDBJ whole genome shotgun (WGS) entry which is preliminary data.</text>
</comment>
<protein>
    <submittedName>
        <fullName evidence="2">Uncharacterized protein</fullName>
    </submittedName>
</protein>
<accession>A0A434ADH7</accession>
<dbReference type="EMBL" id="QWDM01000001">
    <property type="protein sequence ID" value="RUT72438.1"/>
    <property type="molecule type" value="Genomic_DNA"/>
</dbReference>
<evidence type="ECO:0000313" key="2">
    <source>
        <dbReference type="EMBL" id="RUT72438.1"/>
    </source>
</evidence>
<dbReference type="AlphaFoldDB" id="A0A434ADH7"/>
<keyword evidence="3" id="KW-1185">Reference proteome</keyword>
<sequence>MKNFYFLAVLLLSIFLMPDNTFACGSKSKIAHSATEMSSATGKKDCCAAAAGHKNKKHHCCHNNCKDAKCICVPSATVFLVCNATALKAGNYDFCNENQKSNHPENSVSSGFSSLFLKPKIG</sequence>
<dbReference type="OrthoDB" id="1256275at2"/>
<feature type="signal peptide" evidence="1">
    <location>
        <begin position="1"/>
        <end position="23"/>
    </location>
</feature>
<evidence type="ECO:0000256" key="1">
    <source>
        <dbReference type="SAM" id="SignalP"/>
    </source>
</evidence>
<dbReference type="Proteomes" id="UP000288102">
    <property type="component" value="Unassembled WGS sequence"/>
</dbReference>
<reference evidence="3" key="1">
    <citation type="journal article" date="2019" name="Syst. Appl. Microbiol.">
        <title>Flavobacterium circumlabens sp. nov. and Flavobacterium cupreum sp. nov., two psychrotrophic species isolated from Antarctic environmental samples.</title>
        <authorList>
            <person name="Kralova S."/>
            <person name="Busse H.-J."/>
            <person name="Svec P."/>
            <person name="Maslanova I."/>
            <person name="Stankova E."/>
            <person name="Bartak M."/>
            <person name="Sedlacek I."/>
        </authorList>
    </citation>
    <scope>NUCLEOTIDE SEQUENCE [LARGE SCALE GENOMIC DNA]</scope>
    <source>
        <strain evidence="3">CCM 8825</strain>
    </source>
</reference>
<evidence type="ECO:0000313" key="3">
    <source>
        <dbReference type="Proteomes" id="UP000288102"/>
    </source>
</evidence>
<gene>
    <name evidence="2" type="ORF">D0817_02195</name>
</gene>
<proteinExistence type="predicted"/>